<dbReference type="Proteomes" id="UP000238442">
    <property type="component" value="Chromosome"/>
</dbReference>
<name>A0A2S0HW22_9FLAO</name>
<protein>
    <recommendedName>
        <fullName evidence="10">DUF350 domain-containing protein</fullName>
    </recommendedName>
</protein>
<keyword evidence="6 7" id="KW-0472">Membrane</keyword>
<accession>A0A2S0HW22</accession>
<dbReference type="AlphaFoldDB" id="A0A2S0HW22"/>
<feature type="transmembrane region" description="Helical" evidence="7">
    <location>
        <begin position="90"/>
        <end position="115"/>
    </location>
</feature>
<evidence type="ECO:0000256" key="4">
    <source>
        <dbReference type="ARBA" id="ARBA00022692"/>
    </source>
</evidence>
<dbReference type="Pfam" id="PF03994">
    <property type="entry name" value="DUF350"/>
    <property type="match status" value="1"/>
</dbReference>
<gene>
    <name evidence="8" type="ORF">C5O00_06750</name>
</gene>
<reference evidence="8 9" key="1">
    <citation type="submission" date="2018-02" db="EMBL/GenBank/DDBJ databases">
        <title>Genomic analysis of the strain RR4-38 isolated from a seawater recirculating aquaculture system.</title>
        <authorList>
            <person name="Kim Y.-S."/>
            <person name="Jang Y.H."/>
            <person name="Kim K.-H."/>
        </authorList>
    </citation>
    <scope>NUCLEOTIDE SEQUENCE [LARGE SCALE GENOMIC DNA]</scope>
    <source>
        <strain evidence="8 9">RR4-38</strain>
    </source>
</reference>
<dbReference type="KEGG" id="aue:C5O00_06750"/>
<dbReference type="RefSeq" id="WP_105216056.1">
    <property type="nucleotide sequence ID" value="NZ_CP027062.1"/>
</dbReference>
<keyword evidence="3" id="KW-1003">Cell membrane</keyword>
<proteinExistence type="inferred from homology"/>
<dbReference type="InterPro" id="IPR007140">
    <property type="entry name" value="DUF350"/>
</dbReference>
<keyword evidence="9" id="KW-1185">Reference proteome</keyword>
<dbReference type="EMBL" id="CP027062">
    <property type="protein sequence ID" value="AVI50887.1"/>
    <property type="molecule type" value="Genomic_DNA"/>
</dbReference>
<evidence type="ECO:0000256" key="5">
    <source>
        <dbReference type="ARBA" id="ARBA00022989"/>
    </source>
</evidence>
<comment type="similarity">
    <text evidence="2">Belongs to the UPF0719 family.</text>
</comment>
<evidence type="ECO:0000256" key="1">
    <source>
        <dbReference type="ARBA" id="ARBA00004651"/>
    </source>
</evidence>
<dbReference type="OrthoDB" id="1443254at2"/>
<keyword evidence="4 7" id="KW-0812">Transmembrane</keyword>
<evidence type="ECO:0000256" key="6">
    <source>
        <dbReference type="ARBA" id="ARBA00023136"/>
    </source>
</evidence>
<sequence length="171" mass="18844">MNTKLFTLAILEIIISIGITVAIIFVSFKILKLLFFRSSDLRGDNMAFTIFTSGIILSIGLILSEILPSITNVIRLSTTQTETVDSTTIISYSGLYLAIGFIMAVFINATAFLLFSMLTKGINEFREIQRNNVSVAILVVTILLSITLIVKESIALLISALIPYPELTNYL</sequence>
<evidence type="ECO:0008006" key="10">
    <source>
        <dbReference type="Google" id="ProtNLM"/>
    </source>
</evidence>
<evidence type="ECO:0000256" key="7">
    <source>
        <dbReference type="SAM" id="Phobius"/>
    </source>
</evidence>
<feature type="transmembrane region" description="Helical" evidence="7">
    <location>
        <begin position="6"/>
        <end position="26"/>
    </location>
</feature>
<evidence type="ECO:0000313" key="8">
    <source>
        <dbReference type="EMBL" id="AVI50887.1"/>
    </source>
</evidence>
<evidence type="ECO:0000256" key="3">
    <source>
        <dbReference type="ARBA" id="ARBA00022475"/>
    </source>
</evidence>
<dbReference type="GO" id="GO:0005886">
    <property type="term" value="C:plasma membrane"/>
    <property type="evidence" value="ECO:0007669"/>
    <property type="project" value="UniProtKB-SubCell"/>
</dbReference>
<evidence type="ECO:0000256" key="2">
    <source>
        <dbReference type="ARBA" id="ARBA00005779"/>
    </source>
</evidence>
<comment type="subcellular location">
    <subcellularLocation>
        <location evidence="1">Cell membrane</location>
        <topology evidence="1">Multi-pass membrane protein</topology>
    </subcellularLocation>
</comment>
<feature type="transmembrane region" description="Helical" evidence="7">
    <location>
        <begin position="47"/>
        <end position="70"/>
    </location>
</feature>
<evidence type="ECO:0000313" key="9">
    <source>
        <dbReference type="Proteomes" id="UP000238442"/>
    </source>
</evidence>
<feature type="transmembrane region" description="Helical" evidence="7">
    <location>
        <begin position="135"/>
        <end position="162"/>
    </location>
</feature>
<organism evidence="8 9">
    <name type="scientific">Pukyongia salina</name>
    <dbReference type="NCBI Taxonomy" id="2094025"/>
    <lineage>
        <taxon>Bacteria</taxon>
        <taxon>Pseudomonadati</taxon>
        <taxon>Bacteroidota</taxon>
        <taxon>Flavobacteriia</taxon>
        <taxon>Flavobacteriales</taxon>
        <taxon>Flavobacteriaceae</taxon>
        <taxon>Pukyongia</taxon>
    </lineage>
</organism>
<keyword evidence="5 7" id="KW-1133">Transmembrane helix</keyword>